<evidence type="ECO:0000256" key="1">
    <source>
        <dbReference type="ARBA" id="ARBA00001974"/>
    </source>
</evidence>
<dbReference type="InterPro" id="IPR050641">
    <property type="entry name" value="RIFMO-like"/>
</dbReference>
<sequence>MTNKRWHKSSEAEMLPTRTDVLVVGAGPTGLTVAVSLAAQGHDVTVVDDQAAGGNTSRAAVVHARTLEVLEPLGVSARLVARGIRAPRFTIRDRDRVLVPVEFGGLPTAYPYTLMISQAETERILLERLAELGGRVARPYRLERLTQDGEEATAVMADGSTVRAKYAVGADGMHSTVREQAGIGFTGGRYAESFSLADVRLTGGVPAGEVVLYFSPAGLVVVAPLPGGIHRIVATADEAPAAPDGAFVQALLDARGPERERAVVHEVVWGSRFRVHHRVADAYRAGRIVLAGDAAHVHSPAGGQGMNTGIQDAAVLGEALSAALKGAEEALDTYEAARRPVAGQVVAFAGRLTALATMNRHARPARNLALRTLARIPAFRRTLARRLSGLVYRV</sequence>
<evidence type="ECO:0000256" key="2">
    <source>
        <dbReference type="ARBA" id="ARBA00022630"/>
    </source>
</evidence>
<dbReference type="EMBL" id="JACHJJ010000001">
    <property type="protein sequence ID" value="MBB5960840.1"/>
    <property type="molecule type" value="Genomic_DNA"/>
</dbReference>
<dbReference type="InterPro" id="IPR002938">
    <property type="entry name" value="FAD-bd"/>
</dbReference>
<dbReference type="InterPro" id="IPR036188">
    <property type="entry name" value="FAD/NAD-bd_sf"/>
</dbReference>
<dbReference type="PANTHER" id="PTHR43004">
    <property type="entry name" value="TRK SYSTEM POTASSIUM UPTAKE PROTEIN"/>
    <property type="match status" value="1"/>
</dbReference>
<dbReference type="GO" id="GO:0071949">
    <property type="term" value="F:FAD binding"/>
    <property type="evidence" value="ECO:0007669"/>
    <property type="project" value="InterPro"/>
</dbReference>
<name>A0A841CU38_PLAVE</name>
<dbReference type="RefSeq" id="WP_221473068.1">
    <property type="nucleotide sequence ID" value="NZ_JACHJJ010000001.1"/>
</dbReference>
<dbReference type="PANTHER" id="PTHR43004:SF19">
    <property type="entry name" value="BINDING MONOOXYGENASE, PUTATIVE (JCVI)-RELATED"/>
    <property type="match status" value="1"/>
</dbReference>
<dbReference type="Gene3D" id="3.50.50.60">
    <property type="entry name" value="FAD/NAD(P)-binding domain"/>
    <property type="match status" value="1"/>
</dbReference>
<dbReference type="Gene3D" id="3.30.70.2450">
    <property type="match status" value="1"/>
</dbReference>
<dbReference type="PRINTS" id="PR00420">
    <property type="entry name" value="RNGMNOXGNASE"/>
</dbReference>
<comment type="cofactor">
    <cofactor evidence="1">
        <name>FAD</name>
        <dbReference type="ChEBI" id="CHEBI:57692"/>
    </cofactor>
</comment>
<organism evidence="5 6">
    <name type="scientific">Planomonospora venezuelensis</name>
    <dbReference type="NCBI Taxonomy" id="1999"/>
    <lineage>
        <taxon>Bacteria</taxon>
        <taxon>Bacillati</taxon>
        <taxon>Actinomycetota</taxon>
        <taxon>Actinomycetes</taxon>
        <taxon>Streptosporangiales</taxon>
        <taxon>Streptosporangiaceae</taxon>
        <taxon>Planomonospora</taxon>
    </lineage>
</organism>
<dbReference type="Pfam" id="PF01494">
    <property type="entry name" value="FAD_binding_3"/>
    <property type="match status" value="1"/>
</dbReference>
<dbReference type="Proteomes" id="UP000562352">
    <property type="component" value="Unassembled WGS sequence"/>
</dbReference>
<comment type="caution">
    <text evidence="5">The sequence shown here is derived from an EMBL/GenBank/DDBJ whole genome shotgun (WGS) entry which is preliminary data.</text>
</comment>
<feature type="domain" description="FAD-binding" evidence="4">
    <location>
        <begin position="18"/>
        <end position="349"/>
    </location>
</feature>
<keyword evidence="2" id="KW-0285">Flavoprotein</keyword>
<accession>A0A841CU38</accession>
<keyword evidence="3" id="KW-0274">FAD</keyword>
<proteinExistence type="predicted"/>
<evidence type="ECO:0000256" key="3">
    <source>
        <dbReference type="ARBA" id="ARBA00022827"/>
    </source>
</evidence>
<keyword evidence="6" id="KW-1185">Reference proteome</keyword>
<evidence type="ECO:0000313" key="6">
    <source>
        <dbReference type="Proteomes" id="UP000562352"/>
    </source>
</evidence>
<gene>
    <name evidence="5" type="ORF">FHS22_000078</name>
</gene>
<protein>
    <submittedName>
        <fullName evidence="5">2-polyprenyl-6-methoxyphenol hydroxylase-like FAD-dependent oxidoreductase</fullName>
    </submittedName>
</protein>
<reference evidence="5 6" key="1">
    <citation type="submission" date="2020-08" db="EMBL/GenBank/DDBJ databases">
        <title>Genomic Encyclopedia of Type Strains, Phase III (KMG-III): the genomes of soil and plant-associated and newly described type strains.</title>
        <authorList>
            <person name="Whitman W."/>
        </authorList>
    </citation>
    <scope>NUCLEOTIDE SEQUENCE [LARGE SCALE GENOMIC DNA]</scope>
    <source>
        <strain evidence="5 6">CECT 3303</strain>
    </source>
</reference>
<dbReference type="AlphaFoldDB" id="A0A841CU38"/>
<evidence type="ECO:0000313" key="5">
    <source>
        <dbReference type="EMBL" id="MBB5960840.1"/>
    </source>
</evidence>
<dbReference type="SUPFAM" id="SSF51905">
    <property type="entry name" value="FAD/NAD(P)-binding domain"/>
    <property type="match status" value="1"/>
</dbReference>
<dbReference type="GO" id="GO:0016709">
    <property type="term" value="F:oxidoreductase activity, acting on paired donors, with incorporation or reduction of molecular oxygen, NAD(P)H as one donor, and incorporation of one atom of oxygen"/>
    <property type="evidence" value="ECO:0007669"/>
    <property type="project" value="UniProtKB-ARBA"/>
</dbReference>
<evidence type="ECO:0000259" key="4">
    <source>
        <dbReference type="Pfam" id="PF01494"/>
    </source>
</evidence>